<organism evidence="1 2">
    <name type="scientific">Nitrososphaeria virus YSH_174770</name>
    <dbReference type="NCBI Taxonomy" id="3071322"/>
    <lineage>
        <taxon>Viruses</taxon>
        <taxon>Duplodnaviria</taxon>
        <taxon>Heunggongvirae</taxon>
        <taxon>Uroviricota</taxon>
        <taxon>Caudoviricetes</taxon>
        <taxon>Juravirales</taxon>
        <taxon>Yangangviridae</taxon>
        <taxon>Senitvirus</taxon>
        <taxon>Senitvirus yangshanense</taxon>
    </lineage>
</organism>
<protein>
    <submittedName>
        <fullName evidence="1">Uncharacterized protein</fullName>
    </submittedName>
</protein>
<keyword evidence="2" id="KW-1185">Reference proteome</keyword>
<accession>A0A976UAM4</accession>
<proteinExistence type="predicted"/>
<evidence type="ECO:0000313" key="1">
    <source>
        <dbReference type="EMBL" id="UVF62383.1"/>
    </source>
</evidence>
<dbReference type="EMBL" id="ON649700">
    <property type="protein sequence ID" value="UVF62383.1"/>
    <property type="molecule type" value="Genomic_DNA"/>
</dbReference>
<reference evidence="1 2" key="1">
    <citation type="submission" date="2022-05" db="EMBL/GenBank/DDBJ databases">
        <title>Diverse viruses of marine archaea discovered using metagenomics.</title>
        <authorList>
            <person name="Zhou Y."/>
        </authorList>
    </citation>
    <scope>NUCLEOTIDE SEQUENCE [LARGE SCALE GENOMIC DNA]</scope>
    <source>
        <strain evidence="1">YSH_174770</strain>
    </source>
</reference>
<dbReference type="Proteomes" id="UP001157003">
    <property type="component" value="Segment"/>
</dbReference>
<name>A0A976UAM4_9CAUD</name>
<sequence>MKINFLMEYGENRGLYHSETEKIEVFPFQHENVEDIISTIVHETIHLAIDKADETIDSSEEERLIFRMQWAQEWLI</sequence>
<evidence type="ECO:0000313" key="2">
    <source>
        <dbReference type="Proteomes" id="UP001157003"/>
    </source>
</evidence>